<organism evidence="2 3">
    <name type="scientific">Trifolium medium</name>
    <dbReference type="NCBI Taxonomy" id="97028"/>
    <lineage>
        <taxon>Eukaryota</taxon>
        <taxon>Viridiplantae</taxon>
        <taxon>Streptophyta</taxon>
        <taxon>Embryophyta</taxon>
        <taxon>Tracheophyta</taxon>
        <taxon>Spermatophyta</taxon>
        <taxon>Magnoliopsida</taxon>
        <taxon>eudicotyledons</taxon>
        <taxon>Gunneridae</taxon>
        <taxon>Pentapetalae</taxon>
        <taxon>rosids</taxon>
        <taxon>fabids</taxon>
        <taxon>Fabales</taxon>
        <taxon>Fabaceae</taxon>
        <taxon>Papilionoideae</taxon>
        <taxon>50 kb inversion clade</taxon>
        <taxon>NPAAA clade</taxon>
        <taxon>Hologalegina</taxon>
        <taxon>IRL clade</taxon>
        <taxon>Trifolieae</taxon>
        <taxon>Trifolium</taxon>
    </lineage>
</organism>
<feature type="non-terminal residue" evidence="2">
    <location>
        <position position="152"/>
    </location>
</feature>
<evidence type="ECO:0000256" key="1">
    <source>
        <dbReference type="SAM" id="MobiDB-lite"/>
    </source>
</evidence>
<dbReference type="EMBL" id="LXQA010139567">
    <property type="protein sequence ID" value="MCI24105.1"/>
    <property type="molecule type" value="Genomic_DNA"/>
</dbReference>
<sequence length="152" mass="18073">MMKKHDHKLEDILVSHEKRLRYMSLSYEHVNEYREYNSDLKYTQPKEGQNTKGTRQMLQHPKQHPGTKYKGKPRSWVCHYCGKKGHIRPFCYKLYGYPERNSQSKPVPVVISRHREWKPKVEDAKDSNEKVLENKETSLIAHTSFRASSIED</sequence>
<protein>
    <submittedName>
        <fullName evidence="2">Gag-pol polyprotein</fullName>
    </submittedName>
</protein>
<evidence type="ECO:0000313" key="3">
    <source>
        <dbReference type="Proteomes" id="UP000265520"/>
    </source>
</evidence>
<accession>A0A392QLD4</accession>
<dbReference type="AlphaFoldDB" id="A0A392QLD4"/>
<name>A0A392QLD4_9FABA</name>
<dbReference type="Proteomes" id="UP000265520">
    <property type="component" value="Unassembled WGS sequence"/>
</dbReference>
<feature type="compositionally biased region" description="Basic residues" evidence="1">
    <location>
        <begin position="61"/>
        <end position="70"/>
    </location>
</feature>
<feature type="region of interest" description="Disordered" evidence="1">
    <location>
        <begin position="43"/>
        <end position="70"/>
    </location>
</feature>
<reference evidence="2 3" key="1">
    <citation type="journal article" date="2018" name="Front. Plant Sci.">
        <title>Red Clover (Trifolium pratense) and Zigzag Clover (T. medium) - A Picture of Genomic Similarities and Differences.</title>
        <authorList>
            <person name="Dluhosova J."/>
            <person name="Istvanek J."/>
            <person name="Nedelnik J."/>
            <person name="Repkova J."/>
        </authorList>
    </citation>
    <scope>NUCLEOTIDE SEQUENCE [LARGE SCALE GENOMIC DNA]</scope>
    <source>
        <strain evidence="3">cv. 10/8</strain>
        <tissue evidence="2">Leaf</tissue>
    </source>
</reference>
<evidence type="ECO:0000313" key="2">
    <source>
        <dbReference type="EMBL" id="MCI24105.1"/>
    </source>
</evidence>
<comment type="caution">
    <text evidence="2">The sequence shown here is derived from an EMBL/GenBank/DDBJ whole genome shotgun (WGS) entry which is preliminary data.</text>
</comment>
<feature type="compositionally biased region" description="Polar residues" evidence="1">
    <location>
        <begin position="46"/>
        <end position="57"/>
    </location>
</feature>
<proteinExistence type="predicted"/>
<keyword evidence="3" id="KW-1185">Reference proteome</keyword>